<reference evidence="1 2" key="3">
    <citation type="journal article" date="2013" name="Rice">
        <title>Improvement of the Oryza sativa Nipponbare reference genome using next generation sequence and optical map data.</title>
        <authorList>
            <person name="Kawahara Y."/>
            <person name="de la Bastide M."/>
            <person name="Hamilton J.P."/>
            <person name="Kanamori H."/>
            <person name="McCombie W.R."/>
            <person name="Ouyang S."/>
            <person name="Schwartz D.C."/>
            <person name="Tanaka T."/>
            <person name="Wu J."/>
            <person name="Zhou S."/>
            <person name="Childs K.L."/>
            <person name="Davidson R.M."/>
            <person name="Lin H."/>
            <person name="Quesada-Ocampo L."/>
            <person name="Vaillancourt B."/>
            <person name="Sakai H."/>
            <person name="Lee S.S."/>
            <person name="Kim J."/>
            <person name="Numa H."/>
            <person name="Itoh T."/>
            <person name="Buell C.R."/>
            <person name="Matsumoto T."/>
        </authorList>
    </citation>
    <scope>NUCLEOTIDE SEQUENCE [LARGE SCALE GENOMIC DNA]</scope>
    <source>
        <strain evidence="2">cv. Nipponbare</strain>
    </source>
</reference>
<dbReference type="InParanoid" id="A0A0P0VH24"/>
<dbReference type="AlphaFoldDB" id="A0A0P0VH24"/>
<evidence type="ECO:0000313" key="1">
    <source>
        <dbReference type="EMBL" id="BAS77903.1"/>
    </source>
</evidence>
<dbReference type="PaxDb" id="39947-A0A0P0VH24"/>
<reference evidence="2" key="1">
    <citation type="journal article" date="2005" name="Nature">
        <title>The map-based sequence of the rice genome.</title>
        <authorList>
            <consortium name="International rice genome sequencing project (IRGSP)"/>
            <person name="Matsumoto T."/>
            <person name="Wu J."/>
            <person name="Kanamori H."/>
            <person name="Katayose Y."/>
            <person name="Fujisawa M."/>
            <person name="Namiki N."/>
            <person name="Mizuno H."/>
            <person name="Yamamoto K."/>
            <person name="Antonio B.A."/>
            <person name="Baba T."/>
            <person name="Sakata K."/>
            <person name="Nagamura Y."/>
            <person name="Aoki H."/>
            <person name="Arikawa K."/>
            <person name="Arita K."/>
            <person name="Bito T."/>
            <person name="Chiden Y."/>
            <person name="Fujitsuka N."/>
            <person name="Fukunaka R."/>
            <person name="Hamada M."/>
            <person name="Harada C."/>
            <person name="Hayashi A."/>
            <person name="Hijishita S."/>
            <person name="Honda M."/>
            <person name="Hosokawa S."/>
            <person name="Ichikawa Y."/>
            <person name="Idonuma A."/>
            <person name="Iijima M."/>
            <person name="Ikeda M."/>
            <person name="Ikeno M."/>
            <person name="Ito K."/>
            <person name="Ito S."/>
            <person name="Ito T."/>
            <person name="Ito Y."/>
            <person name="Ito Y."/>
            <person name="Iwabuchi A."/>
            <person name="Kamiya K."/>
            <person name="Karasawa W."/>
            <person name="Kurita K."/>
            <person name="Katagiri S."/>
            <person name="Kikuta A."/>
            <person name="Kobayashi H."/>
            <person name="Kobayashi N."/>
            <person name="Machita K."/>
            <person name="Maehara T."/>
            <person name="Masukawa M."/>
            <person name="Mizubayashi T."/>
            <person name="Mukai Y."/>
            <person name="Nagasaki H."/>
            <person name="Nagata Y."/>
            <person name="Naito S."/>
            <person name="Nakashima M."/>
            <person name="Nakama Y."/>
            <person name="Nakamichi Y."/>
            <person name="Nakamura M."/>
            <person name="Meguro A."/>
            <person name="Negishi M."/>
            <person name="Ohta I."/>
            <person name="Ohta T."/>
            <person name="Okamoto M."/>
            <person name="Ono N."/>
            <person name="Saji S."/>
            <person name="Sakaguchi M."/>
            <person name="Sakai K."/>
            <person name="Shibata M."/>
            <person name="Shimokawa T."/>
            <person name="Song J."/>
            <person name="Takazaki Y."/>
            <person name="Terasawa K."/>
            <person name="Tsugane M."/>
            <person name="Tsuji K."/>
            <person name="Ueda S."/>
            <person name="Waki K."/>
            <person name="Yamagata H."/>
            <person name="Yamamoto M."/>
            <person name="Yamamoto S."/>
            <person name="Yamane H."/>
            <person name="Yoshiki S."/>
            <person name="Yoshihara R."/>
            <person name="Yukawa K."/>
            <person name="Zhong H."/>
            <person name="Yano M."/>
            <person name="Yuan Q."/>
            <person name="Ouyang S."/>
            <person name="Liu J."/>
            <person name="Jones K.M."/>
            <person name="Gansberger K."/>
            <person name="Moffat K."/>
            <person name="Hill J."/>
            <person name="Bera J."/>
            <person name="Fadrosh D."/>
            <person name="Jin S."/>
            <person name="Johri S."/>
            <person name="Kim M."/>
            <person name="Overton L."/>
            <person name="Reardon M."/>
            <person name="Tsitrin T."/>
            <person name="Vuong H."/>
            <person name="Weaver B."/>
            <person name="Ciecko A."/>
            <person name="Tallon L."/>
            <person name="Jackson J."/>
            <person name="Pai G."/>
            <person name="Aken S.V."/>
            <person name="Utterback T."/>
            <person name="Reidmuller S."/>
            <person name="Feldblyum T."/>
            <person name="Hsiao J."/>
            <person name="Zismann V."/>
            <person name="Iobst S."/>
            <person name="de Vazeille A.R."/>
            <person name="Buell C.R."/>
            <person name="Ying K."/>
            <person name="Li Y."/>
            <person name="Lu T."/>
            <person name="Huang Y."/>
            <person name="Zhao Q."/>
            <person name="Feng Q."/>
            <person name="Zhang L."/>
            <person name="Zhu J."/>
            <person name="Weng Q."/>
            <person name="Mu J."/>
            <person name="Lu Y."/>
            <person name="Fan D."/>
            <person name="Liu Y."/>
            <person name="Guan J."/>
            <person name="Zhang Y."/>
            <person name="Yu S."/>
            <person name="Liu X."/>
            <person name="Zhang Y."/>
            <person name="Hong G."/>
            <person name="Han B."/>
            <person name="Choisne N."/>
            <person name="Demange N."/>
            <person name="Orjeda G."/>
            <person name="Samain S."/>
            <person name="Cattolico L."/>
            <person name="Pelletier E."/>
            <person name="Couloux A."/>
            <person name="Segurens B."/>
            <person name="Wincker P."/>
            <person name="D'Hont A."/>
            <person name="Scarpelli C."/>
            <person name="Weissenbach J."/>
            <person name="Salanoubat M."/>
            <person name="Quetier F."/>
            <person name="Yu Y."/>
            <person name="Kim H.R."/>
            <person name="Rambo T."/>
            <person name="Currie J."/>
            <person name="Collura K."/>
            <person name="Luo M."/>
            <person name="Yang T."/>
            <person name="Ammiraju J.S.S."/>
            <person name="Engler F."/>
            <person name="Soderlund C."/>
            <person name="Wing R.A."/>
            <person name="Palmer L.E."/>
            <person name="de la Bastide M."/>
            <person name="Spiegel L."/>
            <person name="Nascimento L."/>
            <person name="Zutavern T."/>
            <person name="O'Shaughnessy A."/>
            <person name="Dike S."/>
            <person name="Dedhia N."/>
            <person name="Preston R."/>
            <person name="Balija V."/>
            <person name="McCombie W.R."/>
            <person name="Chow T."/>
            <person name="Chen H."/>
            <person name="Chung M."/>
            <person name="Chen C."/>
            <person name="Shaw J."/>
            <person name="Wu H."/>
            <person name="Hsiao K."/>
            <person name="Chao Y."/>
            <person name="Chu M."/>
            <person name="Cheng C."/>
            <person name="Hour A."/>
            <person name="Lee P."/>
            <person name="Lin S."/>
            <person name="Lin Y."/>
            <person name="Liou J."/>
            <person name="Liu S."/>
            <person name="Hsing Y."/>
            <person name="Raghuvanshi S."/>
            <person name="Mohanty A."/>
            <person name="Bharti A.K."/>
            <person name="Gaur A."/>
            <person name="Gupta V."/>
            <person name="Kumar D."/>
            <person name="Ravi V."/>
            <person name="Vij S."/>
            <person name="Kapur A."/>
            <person name="Khurana P."/>
            <person name="Khurana P."/>
            <person name="Khurana J.P."/>
            <person name="Tyagi A.K."/>
            <person name="Gaikwad K."/>
            <person name="Singh A."/>
            <person name="Dalal V."/>
            <person name="Srivastava S."/>
            <person name="Dixit A."/>
            <person name="Pal A.K."/>
            <person name="Ghazi I.A."/>
            <person name="Yadav M."/>
            <person name="Pandit A."/>
            <person name="Bhargava A."/>
            <person name="Sureshbabu K."/>
            <person name="Batra K."/>
            <person name="Sharma T.R."/>
            <person name="Mohapatra T."/>
            <person name="Singh N.K."/>
            <person name="Messing J."/>
            <person name="Nelson A.B."/>
            <person name="Fuks G."/>
            <person name="Kavchok S."/>
            <person name="Keizer G."/>
            <person name="Linton E."/>
            <person name="Llaca V."/>
            <person name="Song R."/>
            <person name="Tanyolac B."/>
            <person name="Young S."/>
            <person name="Ho-Il K."/>
            <person name="Hahn J.H."/>
            <person name="Sangsakoo G."/>
            <person name="Vanavichit A."/>
            <person name="de Mattos Luiz.A.T."/>
            <person name="Zimmer P.D."/>
            <person name="Malone G."/>
            <person name="Dellagostin O."/>
            <person name="de Oliveira A.C."/>
            <person name="Bevan M."/>
            <person name="Bancroft I."/>
            <person name="Minx P."/>
            <person name="Cordum H."/>
            <person name="Wilson R."/>
            <person name="Cheng Z."/>
            <person name="Jin W."/>
            <person name="Jiang J."/>
            <person name="Leong S.A."/>
            <person name="Iwama H."/>
            <person name="Gojobori T."/>
            <person name="Itoh T."/>
            <person name="Niimura Y."/>
            <person name="Fujii Y."/>
            <person name="Habara T."/>
            <person name="Sakai H."/>
            <person name="Sato Y."/>
            <person name="Wilson G."/>
            <person name="Kumar K."/>
            <person name="McCouch S."/>
            <person name="Juretic N."/>
            <person name="Hoen D."/>
            <person name="Wright S."/>
            <person name="Bruskiewich R."/>
            <person name="Bureau T."/>
            <person name="Miyao A."/>
            <person name="Hirochika H."/>
            <person name="Nishikawa T."/>
            <person name="Kadowaki K."/>
            <person name="Sugiura M."/>
            <person name="Burr B."/>
            <person name="Sasaki T."/>
        </authorList>
    </citation>
    <scope>NUCLEOTIDE SEQUENCE [LARGE SCALE GENOMIC DNA]</scope>
    <source>
        <strain evidence="2">cv. Nipponbare</strain>
    </source>
</reference>
<keyword evidence="2" id="KW-1185">Reference proteome</keyword>
<organism evidence="1 2">
    <name type="scientific">Oryza sativa subsp. japonica</name>
    <name type="common">Rice</name>
    <dbReference type="NCBI Taxonomy" id="39947"/>
    <lineage>
        <taxon>Eukaryota</taxon>
        <taxon>Viridiplantae</taxon>
        <taxon>Streptophyta</taxon>
        <taxon>Embryophyta</taxon>
        <taxon>Tracheophyta</taxon>
        <taxon>Spermatophyta</taxon>
        <taxon>Magnoliopsida</taxon>
        <taxon>Liliopsida</taxon>
        <taxon>Poales</taxon>
        <taxon>Poaceae</taxon>
        <taxon>BOP clade</taxon>
        <taxon>Oryzoideae</taxon>
        <taxon>Oryzeae</taxon>
        <taxon>Oryzinae</taxon>
        <taxon>Oryza</taxon>
        <taxon>Oryza sativa</taxon>
    </lineage>
</organism>
<sequence>MADPGGPARAQRRSSKTEMPLHAYWTGGGLLPGRDAMADGAETRMIWWRPHIVEERERIIYEIQLLAFLLLQPIGLTDKVDPGWNPELSSGCGDAETTGVGSSILFSAAYDMVCTELDPPFSMHWSAAR</sequence>
<proteinExistence type="predicted"/>
<evidence type="ECO:0000313" key="2">
    <source>
        <dbReference type="Proteomes" id="UP000059680"/>
    </source>
</evidence>
<dbReference type="Proteomes" id="UP000059680">
    <property type="component" value="Chromosome 2"/>
</dbReference>
<accession>A0A0P0VH24</accession>
<protein>
    <submittedName>
        <fullName evidence="1">Os02g0249650 protein</fullName>
    </submittedName>
</protein>
<name>A0A0P0VH24_ORYSJ</name>
<gene>
    <name evidence="1" type="ordered locus">Os02g0249650</name>
    <name evidence="1" type="ORF">OSNPB_020249650</name>
</gene>
<dbReference type="EMBL" id="AP014958">
    <property type="protein sequence ID" value="BAS77903.1"/>
    <property type="molecule type" value="Genomic_DNA"/>
</dbReference>
<reference evidence="1 2" key="2">
    <citation type="journal article" date="2013" name="Plant Cell Physiol.">
        <title>Rice Annotation Project Database (RAP-DB): an integrative and interactive database for rice genomics.</title>
        <authorList>
            <person name="Sakai H."/>
            <person name="Lee S.S."/>
            <person name="Tanaka T."/>
            <person name="Numa H."/>
            <person name="Kim J."/>
            <person name="Kawahara Y."/>
            <person name="Wakimoto H."/>
            <person name="Yang C.C."/>
            <person name="Iwamoto M."/>
            <person name="Abe T."/>
            <person name="Yamada Y."/>
            <person name="Muto A."/>
            <person name="Inokuchi H."/>
            <person name="Ikemura T."/>
            <person name="Matsumoto T."/>
            <person name="Sasaki T."/>
            <person name="Itoh T."/>
        </authorList>
    </citation>
    <scope>NUCLEOTIDE SEQUENCE [LARGE SCALE GENOMIC DNA]</scope>
    <source>
        <strain evidence="2">cv. Nipponbare</strain>
    </source>
</reference>